<dbReference type="PANTHER" id="PTHR11532">
    <property type="entry name" value="PROTEASE M14 CARBOXYPEPTIDASE"/>
    <property type="match status" value="1"/>
</dbReference>
<comment type="similarity">
    <text evidence="2 10">Belongs to the peptidase M14 family.</text>
</comment>
<evidence type="ECO:0000256" key="6">
    <source>
        <dbReference type="ARBA" id="ARBA00022801"/>
    </source>
</evidence>
<organism evidence="14 15">
    <name type="scientific">Pelobates cultripes</name>
    <name type="common">Western spadefoot toad</name>
    <dbReference type="NCBI Taxonomy" id="61616"/>
    <lineage>
        <taxon>Eukaryota</taxon>
        <taxon>Metazoa</taxon>
        <taxon>Chordata</taxon>
        <taxon>Craniata</taxon>
        <taxon>Vertebrata</taxon>
        <taxon>Euteleostomi</taxon>
        <taxon>Amphibia</taxon>
        <taxon>Batrachia</taxon>
        <taxon>Anura</taxon>
        <taxon>Pelobatoidea</taxon>
        <taxon>Pelobatidae</taxon>
        <taxon>Pelobates</taxon>
    </lineage>
</organism>
<keyword evidence="7" id="KW-0862">Zinc</keyword>
<dbReference type="Gene3D" id="3.40.630.10">
    <property type="entry name" value="Zn peptidases"/>
    <property type="match status" value="1"/>
</dbReference>
<proteinExistence type="inferred from homology"/>
<evidence type="ECO:0000259" key="13">
    <source>
        <dbReference type="PROSITE" id="PS52035"/>
    </source>
</evidence>
<feature type="chain" id="PRO_5042141827" evidence="12">
    <location>
        <begin position="21"/>
        <end position="444"/>
    </location>
</feature>
<dbReference type="InterPro" id="IPR057247">
    <property type="entry name" value="CARBOXYPEPT_ZN_2"/>
</dbReference>
<accession>A0AAD1RSU1</accession>
<dbReference type="PRINTS" id="PR00765">
    <property type="entry name" value="CRBOXYPTASEA"/>
</dbReference>
<keyword evidence="5" id="KW-0479">Metal-binding</keyword>
<feature type="transmembrane region" description="Helical" evidence="11">
    <location>
        <begin position="422"/>
        <end position="441"/>
    </location>
</feature>
<feature type="domain" description="Peptidase M14" evidence="13">
    <location>
        <begin position="25"/>
        <end position="308"/>
    </location>
</feature>
<evidence type="ECO:0000256" key="1">
    <source>
        <dbReference type="ARBA" id="ARBA00001947"/>
    </source>
</evidence>
<keyword evidence="9" id="KW-0325">Glycoprotein</keyword>
<dbReference type="AlphaFoldDB" id="A0AAD1RSU1"/>
<reference evidence="14" key="1">
    <citation type="submission" date="2022-03" db="EMBL/GenBank/DDBJ databases">
        <authorList>
            <person name="Alioto T."/>
            <person name="Alioto T."/>
            <person name="Gomez Garrido J."/>
        </authorList>
    </citation>
    <scope>NUCLEOTIDE SEQUENCE</scope>
</reference>
<keyword evidence="6" id="KW-0378">Hydrolase</keyword>
<keyword evidence="8" id="KW-0482">Metalloprotease</keyword>
<dbReference type="GO" id="GO:0016485">
    <property type="term" value="P:protein processing"/>
    <property type="evidence" value="ECO:0007669"/>
    <property type="project" value="TreeGrafter"/>
</dbReference>
<dbReference type="PANTHER" id="PTHR11532:SF84">
    <property type="entry name" value="CARBOXYPEPTIDASE M"/>
    <property type="match status" value="1"/>
</dbReference>
<dbReference type="GO" id="GO:0004181">
    <property type="term" value="F:metallocarboxypeptidase activity"/>
    <property type="evidence" value="ECO:0007669"/>
    <property type="project" value="InterPro"/>
</dbReference>
<keyword evidence="3 14" id="KW-0121">Carboxypeptidase</keyword>
<dbReference type="InterPro" id="IPR050753">
    <property type="entry name" value="Peptidase_M14_domain"/>
</dbReference>
<keyword evidence="15" id="KW-1185">Reference proteome</keyword>
<evidence type="ECO:0000256" key="4">
    <source>
        <dbReference type="ARBA" id="ARBA00022670"/>
    </source>
</evidence>
<evidence type="ECO:0000256" key="12">
    <source>
        <dbReference type="SAM" id="SignalP"/>
    </source>
</evidence>
<dbReference type="EMBL" id="OW240914">
    <property type="protein sequence ID" value="CAH2277861.1"/>
    <property type="molecule type" value="Genomic_DNA"/>
</dbReference>
<dbReference type="InterPro" id="IPR057246">
    <property type="entry name" value="CARBOXYPEPT_ZN_1"/>
</dbReference>
<evidence type="ECO:0000313" key="14">
    <source>
        <dbReference type="EMBL" id="CAH2277861.1"/>
    </source>
</evidence>
<evidence type="ECO:0000256" key="8">
    <source>
        <dbReference type="ARBA" id="ARBA00023049"/>
    </source>
</evidence>
<evidence type="ECO:0000256" key="11">
    <source>
        <dbReference type="SAM" id="Phobius"/>
    </source>
</evidence>
<dbReference type="Proteomes" id="UP001295444">
    <property type="component" value="Chromosome 03"/>
</dbReference>
<dbReference type="PROSITE" id="PS00133">
    <property type="entry name" value="CARBOXYPEPT_ZN_2"/>
    <property type="match status" value="1"/>
</dbReference>
<feature type="signal peptide" evidence="12">
    <location>
        <begin position="1"/>
        <end position="20"/>
    </location>
</feature>
<evidence type="ECO:0000256" key="3">
    <source>
        <dbReference type="ARBA" id="ARBA00022645"/>
    </source>
</evidence>
<gene>
    <name evidence="14" type="ORF">PECUL_23A027987</name>
</gene>
<keyword evidence="4" id="KW-0645">Protease</keyword>
<evidence type="ECO:0000313" key="15">
    <source>
        <dbReference type="Proteomes" id="UP001295444"/>
    </source>
</evidence>
<keyword evidence="11" id="KW-0812">Transmembrane</keyword>
<dbReference type="GO" id="GO:0006518">
    <property type="term" value="P:peptide metabolic process"/>
    <property type="evidence" value="ECO:0007669"/>
    <property type="project" value="TreeGrafter"/>
</dbReference>
<evidence type="ECO:0000256" key="2">
    <source>
        <dbReference type="ARBA" id="ARBA00005988"/>
    </source>
</evidence>
<dbReference type="SMART" id="SM00631">
    <property type="entry name" value="Zn_pept"/>
    <property type="match status" value="1"/>
</dbReference>
<dbReference type="PROSITE" id="PS52035">
    <property type="entry name" value="PEPTIDASE_M14"/>
    <property type="match status" value="1"/>
</dbReference>
<dbReference type="Pfam" id="PF00246">
    <property type="entry name" value="Peptidase_M14"/>
    <property type="match status" value="1"/>
</dbReference>
<dbReference type="GO" id="GO:0008270">
    <property type="term" value="F:zinc ion binding"/>
    <property type="evidence" value="ECO:0007669"/>
    <property type="project" value="InterPro"/>
</dbReference>
<dbReference type="InterPro" id="IPR000834">
    <property type="entry name" value="Peptidase_M14"/>
</dbReference>
<keyword evidence="11" id="KW-1133">Transmembrane helix</keyword>
<evidence type="ECO:0000256" key="10">
    <source>
        <dbReference type="PROSITE-ProRule" id="PRU01379"/>
    </source>
</evidence>
<dbReference type="PROSITE" id="PS00132">
    <property type="entry name" value="CARBOXYPEPT_ZN_1"/>
    <property type="match status" value="1"/>
</dbReference>
<feature type="active site" description="Proton donor/acceptor" evidence="10">
    <location>
        <position position="278"/>
    </location>
</feature>
<dbReference type="CDD" id="cd11308">
    <property type="entry name" value="Peptidase_M14NE-CP-C_like"/>
    <property type="match status" value="1"/>
</dbReference>
<dbReference type="GO" id="GO:0005615">
    <property type="term" value="C:extracellular space"/>
    <property type="evidence" value="ECO:0007669"/>
    <property type="project" value="TreeGrafter"/>
</dbReference>
<evidence type="ECO:0000256" key="7">
    <source>
        <dbReference type="ARBA" id="ARBA00022833"/>
    </source>
</evidence>
<dbReference type="SUPFAM" id="SSF49464">
    <property type="entry name" value="Carboxypeptidase regulatory domain-like"/>
    <property type="match status" value="1"/>
</dbReference>
<dbReference type="FunFam" id="3.40.630.10:FF:000020">
    <property type="entry name" value="Carboxypeptidase D"/>
    <property type="match status" value="1"/>
</dbReference>
<evidence type="ECO:0000256" key="5">
    <source>
        <dbReference type="ARBA" id="ARBA00022723"/>
    </source>
</evidence>
<name>A0AAD1RSU1_PELCU</name>
<dbReference type="InterPro" id="IPR008969">
    <property type="entry name" value="CarboxyPept-like_regulatory"/>
</dbReference>
<dbReference type="Gene3D" id="2.60.40.1120">
    <property type="entry name" value="Carboxypeptidase-like, regulatory domain"/>
    <property type="match status" value="1"/>
</dbReference>
<dbReference type="SUPFAM" id="SSF53187">
    <property type="entry name" value="Zn-dependent exopeptidases"/>
    <property type="match status" value="1"/>
</dbReference>
<keyword evidence="11" id="KW-0472">Membrane</keyword>
<comment type="cofactor">
    <cofactor evidence="1">
        <name>Zn(2+)</name>
        <dbReference type="ChEBI" id="CHEBI:29105"/>
    </cofactor>
</comment>
<sequence length="444" mass="49534">MHWVVACCLCLGVLPIFVTSSLDFGYHNTQLLEAYLKNINAAYPDITYLHSIGKSVEGRDLWVIIVGRNPKTHIVGIPEFKYVANMHGNEAVGRELMLHLVDYLVTNYKSDPVISDLINKTRIHIMPSMNPDGFESSASTCESLTGRYNKNNYDLNRNFPDAFQRNLAPIQPETKAVMDWLQTETFVLSANFHGGAMVASYPYDNANSSTNRISPDNDVFIYLAKLYANTHATMYKGTVCSTDSFPNGITNGFQWYPVQGGMQDYNYIYSQCMEITLEVSCCKYPDASTIQGHWNDNKAAMIEYMKQVHIGIKGQVFDITGKPVQNAIVEIVNRQHICPYLTNQHGEYYLLLLPGNYSLNVTVPGTSILKNIYIPQSQKFSAMQYNFTVSVPVNSTASSVNTMCPRASTQSPFAPDPEDGGIALNAGLLPFLLSTVIMLLLTNQ</sequence>
<keyword evidence="12" id="KW-0732">Signal</keyword>
<evidence type="ECO:0000256" key="9">
    <source>
        <dbReference type="ARBA" id="ARBA00023180"/>
    </source>
</evidence>
<protein>
    <submittedName>
        <fullName evidence="14">Carboxypeptidase M, partial</fullName>
    </submittedName>
</protein>